<reference evidence="4" key="1">
    <citation type="submission" date="2018-05" db="EMBL/GenBank/DDBJ databases">
        <authorList>
            <person name="Feng T."/>
        </authorList>
    </citation>
    <scope>NUCLEOTIDE SEQUENCE [LARGE SCALE GENOMIC DNA]</scope>
    <source>
        <strain evidence="4">S27</strain>
    </source>
</reference>
<proteinExistence type="predicted"/>
<sequence>MWAEDAVRAGVPAAAAMAGSAAAATAVAPAMSMSRRRVNGTASGCTECIGAPWVCGARTPRKMVDGGTGRVISAAAGPPAPSRTGRRAMLANEG</sequence>
<keyword evidence="2" id="KW-0812">Transmembrane</keyword>
<dbReference type="Proteomes" id="UP000254875">
    <property type="component" value="Unassembled WGS sequence"/>
</dbReference>
<comment type="caution">
    <text evidence="3">The sequence shown here is derived from an EMBL/GenBank/DDBJ whole genome shotgun (WGS) entry which is preliminary data.</text>
</comment>
<evidence type="ECO:0000313" key="3">
    <source>
        <dbReference type="EMBL" id="RDJ98053.1"/>
    </source>
</evidence>
<feature type="region of interest" description="Disordered" evidence="1">
    <location>
        <begin position="70"/>
        <end position="94"/>
    </location>
</feature>
<dbReference type="EMBL" id="QHKS01000040">
    <property type="protein sequence ID" value="RDJ98053.1"/>
    <property type="molecule type" value="Genomic_DNA"/>
</dbReference>
<evidence type="ECO:0000256" key="2">
    <source>
        <dbReference type="SAM" id="Phobius"/>
    </source>
</evidence>
<organism evidence="3 4">
    <name type="scientific">Paraburkholderia lacunae</name>
    <dbReference type="NCBI Taxonomy" id="2211104"/>
    <lineage>
        <taxon>Bacteria</taxon>
        <taxon>Pseudomonadati</taxon>
        <taxon>Pseudomonadota</taxon>
        <taxon>Betaproteobacteria</taxon>
        <taxon>Burkholderiales</taxon>
        <taxon>Burkholderiaceae</taxon>
        <taxon>Paraburkholderia</taxon>
    </lineage>
</organism>
<evidence type="ECO:0000256" key="1">
    <source>
        <dbReference type="SAM" id="MobiDB-lite"/>
    </source>
</evidence>
<keyword evidence="4" id="KW-1185">Reference proteome</keyword>
<gene>
    <name evidence="3" type="ORF">DLM46_35010</name>
</gene>
<keyword evidence="2" id="KW-0472">Membrane</keyword>
<accession>A0A370MXD7</accession>
<feature type="transmembrane region" description="Helical" evidence="2">
    <location>
        <begin position="6"/>
        <end position="28"/>
    </location>
</feature>
<evidence type="ECO:0000313" key="4">
    <source>
        <dbReference type="Proteomes" id="UP000254875"/>
    </source>
</evidence>
<protein>
    <submittedName>
        <fullName evidence="3">Uncharacterized protein</fullName>
    </submittedName>
</protein>
<name>A0A370MXD7_9BURK</name>
<dbReference type="AlphaFoldDB" id="A0A370MXD7"/>
<keyword evidence="2" id="KW-1133">Transmembrane helix</keyword>